<organism evidence="3 4">
    <name type="scientific">Arthrobotrys conoides</name>
    <dbReference type="NCBI Taxonomy" id="74498"/>
    <lineage>
        <taxon>Eukaryota</taxon>
        <taxon>Fungi</taxon>
        <taxon>Dikarya</taxon>
        <taxon>Ascomycota</taxon>
        <taxon>Pezizomycotina</taxon>
        <taxon>Orbiliomycetes</taxon>
        <taxon>Orbiliales</taxon>
        <taxon>Orbiliaceae</taxon>
        <taxon>Arthrobotrys</taxon>
    </lineage>
</organism>
<dbReference type="EMBL" id="JAVHJM010000009">
    <property type="protein sequence ID" value="KAK6506283.1"/>
    <property type="molecule type" value="Genomic_DNA"/>
</dbReference>
<feature type="region of interest" description="Disordered" evidence="2">
    <location>
        <begin position="493"/>
        <end position="512"/>
    </location>
</feature>
<accession>A0AAN8RKE2</accession>
<feature type="coiled-coil region" evidence="1">
    <location>
        <begin position="389"/>
        <end position="419"/>
    </location>
</feature>
<dbReference type="Proteomes" id="UP001307849">
    <property type="component" value="Unassembled WGS sequence"/>
</dbReference>
<comment type="caution">
    <text evidence="3">The sequence shown here is derived from an EMBL/GenBank/DDBJ whole genome shotgun (WGS) entry which is preliminary data.</text>
</comment>
<keyword evidence="4" id="KW-1185">Reference proteome</keyword>
<sequence>MTFREKIKSFLHHSSSHKKRISNASASSPTSAAAPTAAKPDPNKPPNARDPGFRKSFNLGDPPTSSSNGSTKTEPRDIGSSNSQNIAVNGHATGSHMYTLDKYGDDYLAVSPRTNVTVPEGNLANRGLATCSPLDADESAKANQGLGTIQEQKPKDDPVVAAAKTLDTLPTPQKSPDFGREQFAHGDRKDSGFVEPVPTRDSTVSSNSKPEHPAALDLEYTPPASSVAPECQEIEAANTTSPVSNHIRPIAGSPEAKYSSLLVPHAVEDGASSVYSDDSTRPTLQQIASSDYGPLFESPELKATSPAPQNTTAVDHQRRYSLLVSEELPTVEEGDNQQNGAPVEEKEPLPAIDENADLLTVVRRSLGDSSAAGDISPSVLPADETNTWSQDLIANIDKIQNEKEQRDAEKAVANGMNDEIIPDTAVTLQLDNPKESVDTQATSLVDAIRAHVQPPKQTEEAPTFHPQINQQIIPPAPADIAIGHVDFIMPRNQESEDSKIQSPPSIPPANQKPIITTTNTVPHADAFHMGDNIPDVPVIDGKWPAVHPLPKLLPPSKKLIVTTTNTIPHADAYNMGDDIPDVPVIEGKSPIVTTTNTVPHVKVIPNKGDGSEDDDIPKLSFNESIYANRDKIQYDSALLGLKEKPVGEEDSVYAVTKEIPGAF</sequence>
<feature type="region of interest" description="Disordered" evidence="2">
    <location>
        <begin position="294"/>
        <end position="351"/>
    </location>
</feature>
<protein>
    <submittedName>
        <fullName evidence="3">Uncharacterized protein</fullName>
    </submittedName>
</protein>
<name>A0AAN8RKE2_9PEZI</name>
<reference evidence="3 4" key="1">
    <citation type="submission" date="2019-10" db="EMBL/GenBank/DDBJ databases">
        <authorList>
            <person name="Palmer J.M."/>
        </authorList>
    </citation>
    <scope>NUCLEOTIDE SEQUENCE [LARGE SCALE GENOMIC DNA]</scope>
    <source>
        <strain evidence="3 4">TWF506</strain>
    </source>
</reference>
<gene>
    <name evidence="3" type="ORF">TWF506_011201</name>
</gene>
<evidence type="ECO:0000256" key="1">
    <source>
        <dbReference type="SAM" id="Coils"/>
    </source>
</evidence>
<evidence type="ECO:0000313" key="4">
    <source>
        <dbReference type="Proteomes" id="UP001307849"/>
    </source>
</evidence>
<feature type="region of interest" description="Disordered" evidence="2">
    <location>
        <begin position="166"/>
        <end position="228"/>
    </location>
</feature>
<proteinExistence type="predicted"/>
<feature type="compositionally biased region" description="Basic residues" evidence="2">
    <location>
        <begin position="9"/>
        <end position="21"/>
    </location>
</feature>
<evidence type="ECO:0000256" key="2">
    <source>
        <dbReference type="SAM" id="MobiDB-lite"/>
    </source>
</evidence>
<feature type="region of interest" description="Disordered" evidence="2">
    <location>
        <begin position="1"/>
        <end position="89"/>
    </location>
</feature>
<feature type="compositionally biased region" description="Polar residues" evidence="2">
    <location>
        <begin position="63"/>
        <end position="72"/>
    </location>
</feature>
<dbReference type="AlphaFoldDB" id="A0AAN8RKE2"/>
<feature type="compositionally biased region" description="Low complexity" evidence="2">
    <location>
        <begin position="22"/>
        <end position="40"/>
    </location>
</feature>
<keyword evidence="1" id="KW-0175">Coiled coil</keyword>
<feature type="compositionally biased region" description="Basic and acidic residues" evidence="2">
    <location>
        <begin position="177"/>
        <end position="192"/>
    </location>
</feature>
<evidence type="ECO:0000313" key="3">
    <source>
        <dbReference type="EMBL" id="KAK6506283.1"/>
    </source>
</evidence>